<comment type="caution">
    <text evidence="4">The sequence shown here is derived from an EMBL/GenBank/DDBJ whole genome shotgun (WGS) entry which is preliminary data.</text>
</comment>
<dbReference type="Gene3D" id="1.10.150.130">
    <property type="match status" value="1"/>
</dbReference>
<protein>
    <recommendedName>
        <fullName evidence="3">Tyr recombinase domain-containing protein</fullName>
    </recommendedName>
</protein>
<evidence type="ECO:0000259" key="3">
    <source>
        <dbReference type="PROSITE" id="PS51898"/>
    </source>
</evidence>
<sequence length="410" mass="46099">METVTFGTAIVRIYGRSNGKWEVKWREAGRGRSTTKTNKEEALAVAKAQARKLDGASGKQWVTAGEADLLKKVKALAGERSPFMWLDKVEEAINASGGLSELHEAANSYALARAKEFVSRSFADLYDRLEDEYRSHRRSETWKTIRTELKPFRDEIGSLLVESISPENVAEWCGRGNPSPRTYNNRRSIWGTALGRARDLGWINLHARTAAEISPKRREAKKSPTVWSPQNGRQILALLREKHPDLVAYFALQCWGGLRPSEAQDIEWRDIGEPSGYIHVRHEVAGKLSAERFAPIQSNLKAILESLPDIENRHSEGRSVYHRRRDIARLATFPAPLNAATRLAEAVIASGVVNKWPNDVCRHSFCTYRLASTKAIGAVAEEAGNSEAVIRNNYRKPVPKEMGEEWFEIL</sequence>
<dbReference type="InterPro" id="IPR013762">
    <property type="entry name" value="Integrase-like_cat_sf"/>
</dbReference>
<reference evidence="4 5" key="1">
    <citation type="submission" date="2022-10" db="EMBL/GenBank/DDBJ databases">
        <title>Luteolibacter flavescens strain MCCC 1K03193, whole genome shotgun sequencing project.</title>
        <authorList>
            <person name="Zhao G."/>
            <person name="Shen L."/>
        </authorList>
    </citation>
    <scope>NUCLEOTIDE SEQUENCE [LARGE SCALE GENOMIC DNA]</scope>
    <source>
        <strain evidence="4 5">MCCC 1K03193</strain>
    </source>
</reference>
<dbReference type="Gene3D" id="1.10.443.10">
    <property type="entry name" value="Intergrase catalytic core"/>
    <property type="match status" value="1"/>
</dbReference>
<gene>
    <name evidence="4" type="ORF">OKA04_12700</name>
</gene>
<evidence type="ECO:0000313" key="5">
    <source>
        <dbReference type="Proteomes" id="UP001207930"/>
    </source>
</evidence>
<dbReference type="PROSITE" id="PS51898">
    <property type="entry name" value="TYR_RECOMBINASE"/>
    <property type="match status" value="1"/>
</dbReference>
<dbReference type="SUPFAM" id="SSF56349">
    <property type="entry name" value="DNA breaking-rejoining enzymes"/>
    <property type="match status" value="1"/>
</dbReference>
<keyword evidence="2" id="KW-0233">DNA recombination</keyword>
<dbReference type="InterPro" id="IPR002104">
    <property type="entry name" value="Integrase_catalytic"/>
</dbReference>
<dbReference type="InterPro" id="IPR010998">
    <property type="entry name" value="Integrase_recombinase_N"/>
</dbReference>
<dbReference type="InterPro" id="IPR011010">
    <property type="entry name" value="DNA_brk_join_enz"/>
</dbReference>
<keyword evidence="5" id="KW-1185">Reference proteome</keyword>
<keyword evidence="1" id="KW-0238">DNA-binding</keyword>
<proteinExistence type="predicted"/>
<feature type="domain" description="Tyr recombinase" evidence="3">
    <location>
        <begin position="222"/>
        <end position="407"/>
    </location>
</feature>
<dbReference type="Proteomes" id="UP001207930">
    <property type="component" value="Unassembled WGS sequence"/>
</dbReference>
<accession>A0ABT3FPU2</accession>
<dbReference type="RefSeq" id="WP_264501545.1">
    <property type="nucleotide sequence ID" value="NZ_JAPDDS010000006.1"/>
</dbReference>
<organism evidence="4 5">
    <name type="scientific">Luteolibacter flavescens</name>
    <dbReference type="NCBI Taxonomy" id="1859460"/>
    <lineage>
        <taxon>Bacteria</taxon>
        <taxon>Pseudomonadati</taxon>
        <taxon>Verrucomicrobiota</taxon>
        <taxon>Verrucomicrobiia</taxon>
        <taxon>Verrucomicrobiales</taxon>
        <taxon>Verrucomicrobiaceae</taxon>
        <taxon>Luteolibacter</taxon>
    </lineage>
</organism>
<evidence type="ECO:0000256" key="2">
    <source>
        <dbReference type="ARBA" id="ARBA00023172"/>
    </source>
</evidence>
<name>A0ABT3FPU2_9BACT</name>
<evidence type="ECO:0000313" key="4">
    <source>
        <dbReference type="EMBL" id="MCW1885590.1"/>
    </source>
</evidence>
<dbReference type="EMBL" id="JAPDDS010000006">
    <property type="protein sequence ID" value="MCW1885590.1"/>
    <property type="molecule type" value="Genomic_DNA"/>
</dbReference>
<evidence type="ECO:0000256" key="1">
    <source>
        <dbReference type="ARBA" id="ARBA00023125"/>
    </source>
</evidence>